<dbReference type="EMBL" id="LATX01002520">
    <property type="protein sequence ID" value="KTB27757.1"/>
    <property type="molecule type" value="Genomic_DNA"/>
</dbReference>
<dbReference type="Proteomes" id="UP000054988">
    <property type="component" value="Unassembled WGS sequence"/>
</dbReference>
<feature type="compositionally biased region" description="Polar residues" evidence="1">
    <location>
        <begin position="137"/>
        <end position="148"/>
    </location>
</feature>
<comment type="caution">
    <text evidence="2">The sequence shown here is derived from an EMBL/GenBank/DDBJ whole genome shotgun (WGS) entry which is preliminary data.</text>
</comment>
<feature type="region of interest" description="Disordered" evidence="1">
    <location>
        <begin position="320"/>
        <end position="351"/>
    </location>
</feature>
<name>A0A0W0EUN2_MONRR</name>
<gene>
    <name evidence="2" type="ORF">WG66_19677</name>
</gene>
<protein>
    <submittedName>
        <fullName evidence="2">Uncharacterized protein</fullName>
    </submittedName>
</protein>
<evidence type="ECO:0000313" key="3">
    <source>
        <dbReference type="Proteomes" id="UP000054988"/>
    </source>
</evidence>
<dbReference type="AlphaFoldDB" id="A0A0W0EUN2"/>
<accession>A0A0W0EUN2</accession>
<feature type="compositionally biased region" description="Polar residues" evidence="1">
    <location>
        <begin position="74"/>
        <end position="92"/>
    </location>
</feature>
<feature type="region of interest" description="Disordered" evidence="1">
    <location>
        <begin position="116"/>
        <end position="148"/>
    </location>
</feature>
<feature type="region of interest" description="Disordered" evidence="1">
    <location>
        <begin position="181"/>
        <end position="208"/>
    </location>
</feature>
<feature type="compositionally biased region" description="Polar residues" evidence="1">
    <location>
        <begin position="329"/>
        <end position="340"/>
    </location>
</feature>
<sequence>MAATTAEANVLGIWTVLDENSSGSEDELDQLAVFQNPSRETLSPATKLLASGSLQSILEDTRKPKKSKLLESSAKPQGNVSMELSTKPSSQWHDSDSEVEQGTSSWRFRGHVENATGSVAGPQRHSVHSHTRFASDRASNGSPHRQSTLADALSSAFMRNAEAPYPESEIKTLKTRQNRLGDAFSAPGSQRHQRNDRNAGLRRSRRHPLPISQEEIDEYLDVNVAPVSFGVANTNVPNQDAGRASELVTAFNRRHVLRSISKPKSTLPKLAWSATSHAYFSESYTAAYINRVSEWFGSESIDQVAKIDDRLVSMHPTPQIPRVIRPASPLNSGELANSDESSFEDTRSATPTPAVLEPLVTDSVLNGTKRDAGEMGGQYVKETERPKTTGLSDVPTLDETWSIQAHTRLLEKLLKGKTKLSEDEVKLIKKYLGTLERDDQTTISVAFKACRQEDKNAFLRTLSRLLELSDLGVSEMDDKKIRNSAAAILKTYDAAD</sequence>
<feature type="region of interest" description="Disordered" evidence="1">
    <location>
        <begin position="50"/>
        <end position="103"/>
    </location>
</feature>
<reference evidence="2 3" key="1">
    <citation type="submission" date="2015-12" db="EMBL/GenBank/DDBJ databases">
        <title>Draft genome sequence of Moniliophthora roreri, the causal agent of frosty pod rot of cacao.</title>
        <authorList>
            <person name="Aime M.C."/>
            <person name="Diaz-Valderrama J.R."/>
            <person name="Kijpornyongpan T."/>
            <person name="Phillips-Mora W."/>
        </authorList>
    </citation>
    <scope>NUCLEOTIDE SEQUENCE [LARGE SCALE GENOMIC DNA]</scope>
    <source>
        <strain evidence="2 3">MCA 2952</strain>
    </source>
</reference>
<evidence type="ECO:0000313" key="2">
    <source>
        <dbReference type="EMBL" id="KTB27757.1"/>
    </source>
</evidence>
<evidence type="ECO:0000256" key="1">
    <source>
        <dbReference type="SAM" id="MobiDB-lite"/>
    </source>
</evidence>
<proteinExistence type="predicted"/>
<organism evidence="2 3">
    <name type="scientific">Moniliophthora roreri</name>
    <name type="common">Frosty pod rot fungus</name>
    <name type="synonym">Monilia roreri</name>
    <dbReference type="NCBI Taxonomy" id="221103"/>
    <lineage>
        <taxon>Eukaryota</taxon>
        <taxon>Fungi</taxon>
        <taxon>Dikarya</taxon>
        <taxon>Basidiomycota</taxon>
        <taxon>Agaricomycotina</taxon>
        <taxon>Agaricomycetes</taxon>
        <taxon>Agaricomycetidae</taxon>
        <taxon>Agaricales</taxon>
        <taxon>Marasmiineae</taxon>
        <taxon>Marasmiaceae</taxon>
        <taxon>Moniliophthora</taxon>
    </lineage>
</organism>